<dbReference type="GO" id="GO:0046872">
    <property type="term" value="F:metal ion binding"/>
    <property type="evidence" value="ECO:0007669"/>
    <property type="project" value="InterPro"/>
</dbReference>
<evidence type="ECO:0000259" key="1">
    <source>
        <dbReference type="PROSITE" id="PS50846"/>
    </source>
</evidence>
<evidence type="ECO:0000313" key="3">
    <source>
        <dbReference type="Proteomes" id="UP000184501"/>
    </source>
</evidence>
<dbReference type="Proteomes" id="UP000184501">
    <property type="component" value="Unassembled WGS sequence"/>
</dbReference>
<dbReference type="STRING" id="2017.SAMN05444320_10559"/>
<dbReference type="AlphaFoldDB" id="A0A1M5ENB7"/>
<dbReference type="RefSeq" id="WP_073484050.1">
    <property type="nucleotide sequence ID" value="NZ_FQVN01000005.1"/>
</dbReference>
<dbReference type="CDD" id="cd00371">
    <property type="entry name" value="HMA"/>
    <property type="match status" value="1"/>
</dbReference>
<keyword evidence="3" id="KW-1185">Reference proteome</keyword>
<proteinExistence type="predicted"/>
<gene>
    <name evidence="2" type="ORF">SAMN05444320_10559</name>
</gene>
<dbReference type="InterPro" id="IPR006121">
    <property type="entry name" value="HMA_dom"/>
</dbReference>
<dbReference type="OrthoDB" id="9813965at2"/>
<name>A0A1M5ENB7_STRHI</name>
<dbReference type="EMBL" id="FQVN01000005">
    <property type="protein sequence ID" value="SHF80705.1"/>
    <property type="molecule type" value="Genomic_DNA"/>
</dbReference>
<reference evidence="2 3" key="1">
    <citation type="submission" date="2016-11" db="EMBL/GenBank/DDBJ databases">
        <authorList>
            <person name="Jaros S."/>
            <person name="Januszkiewicz K."/>
            <person name="Wedrychowicz H."/>
        </authorList>
    </citation>
    <scope>NUCLEOTIDE SEQUENCE [LARGE SCALE GENOMIC DNA]</scope>
    <source>
        <strain evidence="2 3">DSM 44523</strain>
    </source>
</reference>
<protein>
    <submittedName>
        <fullName evidence="2">Copper chaperone CopZ</fullName>
    </submittedName>
</protein>
<dbReference type="Gene3D" id="3.30.70.100">
    <property type="match status" value="1"/>
</dbReference>
<accession>A0A1M5ENB7</accession>
<feature type="domain" description="HMA" evidence="1">
    <location>
        <begin position="3"/>
        <end position="69"/>
    </location>
</feature>
<organism evidence="2 3">
    <name type="scientific">Streptoalloteichus hindustanus</name>
    <dbReference type="NCBI Taxonomy" id="2017"/>
    <lineage>
        <taxon>Bacteria</taxon>
        <taxon>Bacillati</taxon>
        <taxon>Actinomycetota</taxon>
        <taxon>Actinomycetes</taxon>
        <taxon>Pseudonocardiales</taxon>
        <taxon>Pseudonocardiaceae</taxon>
        <taxon>Streptoalloteichus</taxon>
    </lineage>
</organism>
<dbReference type="PROSITE" id="PS50846">
    <property type="entry name" value="HMA_2"/>
    <property type="match status" value="1"/>
</dbReference>
<sequence>MPSTHTFMITDMRCGSCALLIDDVLEDLPGVTDPRTSARRGRTTLLLDTTRTTPEQVIAAIASAGYTAHLLP</sequence>
<dbReference type="SUPFAM" id="SSF55008">
    <property type="entry name" value="HMA, heavy metal-associated domain"/>
    <property type="match status" value="1"/>
</dbReference>
<dbReference type="Pfam" id="PF00403">
    <property type="entry name" value="HMA"/>
    <property type="match status" value="1"/>
</dbReference>
<dbReference type="InterPro" id="IPR036163">
    <property type="entry name" value="HMA_dom_sf"/>
</dbReference>
<evidence type="ECO:0000313" key="2">
    <source>
        <dbReference type="EMBL" id="SHF80705.1"/>
    </source>
</evidence>